<reference evidence="3" key="1">
    <citation type="submission" date="2023-10" db="EMBL/GenBank/DDBJ databases">
        <authorList>
            <person name="Hackl T."/>
        </authorList>
    </citation>
    <scope>NUCLEOTIDE SEQUENCE</scope>
</reference>
<dbReference type="InterPro" id="IPR029063">
    <property type="entry name" value="SAM-dependent_MTases_sf"/>
</dbReference>
<gene>
    <name evidence="3" type="ORF">KHLLAP_LOCUS706</name>
</gene>
<dbReference type="InterPro" id="IPR041698">
    <property type="entry name" value="Methyltransf_25"/>
</dbReference>
<accession>A0AAI8YD59</accession>
<dbReference type="SUPFAM" id="SSF53335">
    <property type="entry name" value="S-adenosyl-L-methionine-dependent methyltransferases"/>
    <property type="match status" value="1"/>
</dbReference>
<protein>
    <submittedName>
        <fullName evidence="3">Uu.00g030910.m01.CDS01</fullName>
    </submittedName>
</protein>
<organism evidence="3 4">
    <name type="scientific">Anthostomella pinea</name>
    <dbReference type="NCBI Taxonomy" id="933095"/>
    <lineage>
        <taxon>Eukaryota</taxon>
        <taxon>Fungi</taxon>
        <taxon>Dikarya</taxon>
        <taxon>Ascomycota</taxon>
        <taxon>Pezizomycotina</taxon>
        <taxon>Sordariomycetes</taxon>
        <taxon>Xylariomycetidae</taxon>
        <taxon>Xylariales</taxon>
        <taxon>Xylariaceae</taxon>
        <taxon>Anthostomella</taxon>
    </lineage>
</organism>
<keyword evidence="4" id="KW-1185">Reference proteome</keyword>
<dbReference type="Proteomes" id="UP001295740">
    <property type="component" value="Unassembled WGS sequence"/>
</dbReference>
<proteinExistence type="predicted"/>
<dbReference type="Gene3D" id="3.40.50.150">
    <property type="entry name" value="Vaccinia Virus protein VP39"/>
    <property type="match status" value="1"/>
</dbReference>
<evidence type="ECO:0000313" key="4">
    <source>
        <dbReference type="Proteomes" id="UP001295740"/>
    </source>
</evidence>
<name>A0AAI8YD59_9PEZI</name>
<feature type="domain" description="Methyltransferase" evidence="2">
    <location>
        <begin position="52"/>
        <end position="149"/>
    </location>
</feature>
<dbReference type="CDD" id="cd02440">
    <property type="entry name" value="AdoMet_MTases"/>
    <property type="match status" value="1"/>
</dbReference>
<comment type="caution">
    <text evidence="3">The sequence shown here is derived from an EMBL/GenBank/DDBJ whole genome shotgun (WGS) entry which is preliminary data.</text>
</comment>
<evidence type="ECO:0000313" key="3">
    <source>
        <dbReference type="EMBL" id="CAJ2500238.1"/>
    </source>
</evidence>
<sequence length="251" mass="27378">MTTMTVKREIPNSFAAPAVAQGYEEQLPAMTAVAKTTVTLAPTVTSESVIHDNACGPGVVTSAILSQFKGSGQSAPKIIATDIAPAMVELAAKNGPTVDARVMDAKKLDAISSGTLTHSFTNFLFVRGWEEQDMVSFASEIYRTLAPGGTAVKAVWKYHEWHNVVRDAAVKTRSNGADLIPQQPWSEEMVRDVFIKAGFDASKKGLLSTINAGVMRKLSEQEKERYLANLKERVEKDKKNPDNRYMPVCSE</sequence>
<dbReference type="Pfam" id="PF13649">
    <property type="entry name" value="Methyltransf_25"/>
    <property type="match status" value="1"/>
</dbReference>
<dbReference type="AlphaFoldDB" id="A0AAI8YD59"/>
<feature type="region of interest" description="Disordered" evidence="1">
    <location>
        <begin position="232"/>
        <end position="251"/>
    </location>
</feature>
<evidence type="ECO:0000259" key="2">
    <source>
        <dbReference type="Pfam" id="PF13649"/>
    </source>
</evidence>
<dbReference type="EMBL" id="CAUWAG010000003">
    <property type="protein sequence ID" value="CAJ2500238.1"/>
    <property type="molecule type" value="Genomic_DNA"/>
</dbReference>
<feature type="compositionally biased region" description="Basic and acidic residues" evidence="1">
    <location>
        <begin position="232"/>
        <end position="242"/>
    </location>
</feature>
<evidence type="ECO:0000256" key="1">
    <source>
        <dbReference type="SAM" id="MobiDB-lite"/>
    </source>
</evidence>